<dbReference type="Pfam" id="PF04026">
    <property type="entry name" value="SpoVG"/>
    <property type="match status" value="1"/>
</dbReference>
<protein>
    <recommendedName>
        <fullName evidence="4">Putative septation protein SpoVG</fullName>
    </recommendedName>
</protein>
<evidence type="ECO:0000256" key="1">
    <source>
        <dbReference type="ARBA" id="ARBA00022618"/>
    </source>
</evidence>
<keyword evidence="2 4" id="KW-0717">Septation</keyword>
<dbReference type="Gene3D" id="3.30.1120.40">
    <property type="entry name" value="Stage V sporulation protein G"/>
    <property type="match status" value="1"/>
</dbReference>
<dbReference type="PANTHER" id="PTHR38429">
    <property type="entry name" value="SEPTATION PROTEIN SPOVG-RELATED"/>
    <property type="match status" value="1"/>
</dbReference>
<sequence length="109" mass="12360">MKVTEVKVFPVNEDRLKAYVSITLDNCFVVRDLKVIQGTSGLFVAMPSKKRKDGQFRDIAHPLNQETRAMIEDLVFEAYEKELKSMGETLVSLKRQKAPGSDYGGNDDY</sequence>
<accession>A0ABT6DH73</accession>
<dbReference type="Proteomes" id="UP001152321">
    <property type="component" value="Unassembled WGS sequence"/>
</dbReference>
<name>A0ABT6DH73_9BACT</name>
<evidence type="ECO:0000256" key="4">
    <source>
        <dbReference type="HAMAP-Rule" id="MF_00819"/>
    </source>
</evidence>
<dbReference type="InterPro" id="IPR007170">
    <property type="entry name" value="SpoVG"/>
</dbReference>
<comment type="similarity">
    <text evidence="4">Belongs to the SpoVG family.</text>
</comment>
<keyword evidence="6" id="KW-1185">Reference proteome</keyword>
<evidence type="ECO:0000313" key="6">
    <source>
        <dbReference type="Proteomes" id="UP001152321"/>
    </source>
</evidence>
<dbReference type="PANTHER" id="PTHR38429:SF1">
    <property type="entry name" value="SEPTATION PROTEIN SPOVG-RELATED"/>
    <property type="match status" value="1"/>
</dbReference>
<evidence type="ECO:0000256" key="3">
    <source>
        <dbReference type="ARBA" id="ARBA00023306"/>
    </source>
</evidence>
<evidence type="ECO:0000313" key="5">
    <source>
        <dbReference type="EMBL" id="MDG0815822.1"/>
    </source>
</evidence>
<dbReference type="SUPFAM" id="SSF160537">
    <property type="entry name" value="SpoVG-like"/>
    <property type="match status" value="1"/>
</dbReference>
<comment type="function">
    <text evidence="4">Could be involved in septation.</text>
</comment>
<dbReference type="EMBL" id="JANRMI010000002">
    <property type="protein sequence ID" value="MDG0815822.1"/>
    <property type="molecule type" value="Genomic_DNA"/>
</dbReference>
<evidence type="ECO:0000256" key="2">
    <source>
        <dbReference type="ARBA" id="ARBA00023210"/>
    </source>
</evidence>
<gene>
    <name evidence="4 5" type="primary">spoVG</name>
    <name evidence="5" type="ORF">NWE73_05585</name>
</gene>
<proteinExistence type="inferred from homology"/>
<dbReference type="HAMAP" id="MF_00819">
    <property type="entry name" value="SpoVG"/>
    <property type="match status" value="1"/>
</dbReference>
<organism evidence="5 6">
    <name type="scientific">Bdellovibrio svalbardensis</name>
    <dbReference type="NCBI Taxonomy" id="2972972"/>
    <lineage>
        <taxon>Bacteria</taxon>
        <taxon>Pseudomonadati</taxon>
        <taxon>Bdellovibrionota</taxon>
        <taxon>Bdellovibrionia</taxon>
        <taxon>Bdellovibrionales</taxon>
        <taxon>Pseudobdellovibrionaceae</taxon>
        <taxon>Bdellovibrio</taxon>
    </lineage>
</organism>
<comment type="caution">
    <text evidence="5">The sequence shown here is derived from an EMBL/GenBank/DDBJ whole genome shotgun (WGS) entry which is preliminary data.</text>
</comment>
<reference evidence="5" key="1">
    <citation type="submission" date="2022-08" db="EMBL/GenBank/DDBJ databases">
        <title>Novel Bdellovibrio Species Isolated from Svalbard: Designation Bdellovibrio svalbardensis.</title>
        <authorList>
            <person name="Mitchell R.J."/>
            <person name="Choi S.Y."/>
        </authorList>
    </citation>
    <scope>NUCLEOTIDE SEQUENCE</scope>
    <source>
        <strain evidence="5">PAP01</strain>
    </source>
</reference>
<dbReference type="InterPro" id="IPR036751">
    <property type="entry name" value="SpoVG_sf"/>
</dbReference>
<dbReference type="NCBIfam" id="NF009749">
    <property type="entry name" value="PRK13259.1"/>
    <property type="match status" value="1"/>
</dbReference>
<dbReference type="RefSeq" id="WP_277577301.1">
    <property type="nucleotide sequence ID" value="NZ_JANRMI010000002.1"/>
</dbReference>
<keyword evidence="1 4" id="KW-0132">Cell division</keyword>
<keyword evidence="3 4" id="KW-0131">Cell cycle</keyword>